<feature type="region of interest" description="Disordered" evidence="1">
    <location>
        <begin position="393"/>
        <end position="416"/>
    </location>
</feature>
<dbReference type="Proteomes" id="UP000663836">
    <property type="component" value="Unassembled WGS sequence"/>
</dbReference>
<evidence type="ECO:0000313" key="4">
    <source>
        <dbReference type="Proteomes" id="UP000663864"/>
    </source>
</evidence>
<dbReference type="EMBL" id="CAJNOT010000798">
    <property type="protein sequence ID" value="CAF1082857.1"/>
    <property type="molecule type" value="Genomic_DNA"/>
</dbReference>
<evidence type="ECO:0008006" key="5">
    <source>
        <dbReference type="Google" id="ProtNLM"/>
    </source>
</evidence>
<feature type="compositionally biased region" description="Low complexity" evidence="1">
    <location>
        <begin position="625"/>
        <end position="650"/>
    </location>
</feature>
<gene>
    <name evidence="3" type="ORF">JBS370_LOCUS6107</name>
    <name evidence="2" type="ORF">ZHD862_LOCUS16675</name>
</gene>
<protein>
    <recommendedName>
        <fullName evidence="5">SH3 domain-containing protein</fullName>
    </recommendedName>
</protein>
<feature type="compositionally biased region" description="Basic residues" evidence="1">
    <location>
        <begin position="65"/>
        <end position="79"/>
    </location>
</feature>
<accession>A0A814MTW9</accession>
<dbReference type="EMBL" id="CAJOBD010000329">
    <property type="protein sequence ID" value="CAF3646549.1"/>
    <property type="molecule type" value="Genomic_DNA"/>
</dbReference>
<dbReference type="Proteomes" id="UP000663864">
    <property type="component" value="Unassembled WGS sequence"/>
</dbReference>
<dbReference type="InterPro" id="IPR036028">
    <property type="entry name" value="SH3-like_dom_sf"/>
</dbReference>
<feature type="compositionally biased region" description="Low complexity" evidence="1">
    <location>
        <begin position="406"/>
        <end position="416"/>
    </location>
</feature>
<reference evidence="2" key="1">
    <citation type="submission" date="2021-02" db="EMBL/GenBank/DDBJ databases">
        <authorList>
            <person name="Nowell W R."/>
        </authorList>
    </citation>
    <scope>NUCLEOTIDE SEQUENCE</scope>
</reference>
<feature type="region of interest" description="Disordered" evidence="1">
    <location>
        <begin position="50"/>
        <end position="79"/>
    </location>
</feature>
<evidence type="ECO:0000313" key="3">
    <source>
        <dbReference type="EMBL" id="CAF3646549.1"/>
    </source>
</evidence>
<evidence type="ECO:0000256" key="1">
    <source>
        <dbReference type="SAM" id="MobiDB-lite"/>
    </source>
</evidence>
<dbReference type="SUPFAM" id="SSF50044">
    <property type="entry name" value="SH3-domain"/>
    <property type="match status" value="1"/>
</dbReference>
<sequence length="816" mass="92313">MKSHKRINIVLNINIIVNERTSDIFQSVFYKDESTTVSGQSTVTTSVINLKLSPPTPSRQTETLHHHHHHHHHHRPYRKVVGKSTLNKTDEHCRSLFNLLPISLRPRHLNQTSNNKGIDASTTTTTQVSPSIDIFGTDYDSGYMSQSILNRTPSYASCYSAVATTVPIPSINRHGSIESLLNGHSKSNPANIRVLVRKNFESFAQGHISVTKGTIVTALFARGPWLYIRLESNGQSGYIPCIICSLYKNHMIINEKNYYQHPHLSMSSTDSVSNKDDELDLTIISKHNDKYFIHPYKQQQMNRYLSYSSTIINDQEKSKEHSKKHFVRTNLIERERRNTCTLPPPLPVSSLSSTLNSSRDRRLTVNSINWPSTTKNSEIVGIHQINDGSTVINNGGIPLSQRDTDSSSTQDSGYSESTPYFLVQQITPDTEQIPTVTNTSKKSTSSPHYATIRHTNLLKIPDTTNTYHSSLRRHNQPTTRSNRPVQYRHTLVNGLSINTMSTNNINKRHSFGTFYINDNDNYDQSSTKSINIINNSFSTRPNDYALVRNIRHDKDNIYQQIKPTIHNLPESHQQIPASIFLHHHRQHQKQQFGSSHSAFRPVQPTIKSKRASSEGHSPSSEHHISSSTTSISSSSSSSSLASSPPNSSISNRKKLHLLKQRRLSCELPVPILTRINSNSLTRSVCDQTSTTKFNDISRTMSDTLCDQFSEINLDAIEKDSLAQPIINKNEQNIKKNVNIQQNLYTIIKDYRSSRASFSVKRGDYVHIIKQVGRACFLVRKQNNGQTGFLPKALMIPTTTTKIDTFLEMHGYRETVI</sequence>
<feature type="region of interest" description="Disordered" evidence="1">
    <location>
        <begin position="583"/>
        <end position="654"/>
    </location>
</feature>
<name>A0A814MTW9_9BILA</name>
<comment type="caution">
    <text evidence="2">The sequence shown here is derived from an EMBL/GenBank/DDBJ whole genome shotgun (WGS) entry which is preliminary data.</text>
</comment>
<feature type="region of interest" description="Disordered" evidence="1">
    <location>
        <begin position="339"/>
        <end position="358"/>
    </location>
</feature>
<dbReference type="AlphaFoldDB" id="A0A814MTW9"/>
<proteinExistence type="predicted"/>
<feature type="compositionally biased region" description="Low complexity" evidence="1">
    <location>
        <begin position="348"/>
        <end position="357"/>
    </location>
</feature>
<organism evidence="2 4">
    <name type="scientific">Rotaria sordida</name>
    <dbReference type="NCBI Taxonomy" id="392033"/>
    <lineage>
        <taxon>Eukaryota</taxon>
        <taxon>Metazoa</taxon>
        <taxon>Spiralia</taxon>
        <taxon>Gnathifera</taxon>
        <taxon>Rotifera</taxon>
        <taxon>Eurotatoria</taxon>
        <taxon>Bdelloidea</taxon>
        <taxon>Philodinida</taxon>
        <taxon>Philodinidae</taxon>
        <taxon>Rotaria</taxon>
    </lineage>
</organism>
<evidence type="ECO:0000313" key="2">
    <source>
        <dbReference type="EMBL" id="CAF1082857.1"/>
    </source>
</evidence>